<dbReference type="Pfam" id="PF17334">
    <property type="entry name" value="CsgA"/>
    <property type="match status" value="1"/>
</dbReference>
<proteinExistence type="predicted"/>
<keyword evidence="2" id="KW-1185">Reference proteome</keyword>
<accession>A0A2N5HB65</accession>
<reference evidence="1 2" key="1">
    <citation type="submission" date="2017-11" db="EMBL/GenBank/DDBJ databases">
        <title>Comparitive Functional Genomics of Dry Heat Resistant strains isolated from the Viking Spacecraft.</title>
        <authorList>
            <person name="Seuylemezian A."/>
            <person name="Cooper K."/>
            <person name="Vaishampayan P."/>
        </authorList>
    </citation>
    <scope>NUCLEOTIDE SEQUENCE [LARGE SCALE GENOMIC DNA]</scope>
    <source>
        <strain evidence="1 2">V32-6</strain>
    </source>
</reference>
<evidence type="ECO:0000313" key="2">
    <source>
        <dbReference type="Proteomes" id="UP000234950"/>
    </source>
</evidence>
<name>A0A2N5HB65_9BACI</name>
<dbReference type="OrthoDB" id="2938007at2"/>
<dbReference type="EMBL" id="PGVE01000065">
    <property type="protein sequence ID" value="PLS02767.1"/>
    <property type="molecule type" value="Genomic_DNA"/>
</dbReference>
<organism evidence="1 2">
    <name type="scientific">Neobacillus cucumis</name>
    <dbReference type="NCBI Taxonomy" id="1740721"/>
    <lineage>
        <taxon>Bacteria</taxon>
        <taxon>Bacillati</taxon>
        <taxon>Bacillota</taxon>
        <taxon>Bacilli</taxon>
        <taxon>Bacillales</taxon>
        <taxon>Bacillaceae</taxon>
        <taxon>Neobacillus</taxon>
    </lineage>
</organism>
<protein>
    <submittedName>
        <fullName evidence="1">Sporulation protein</fullName>
    </submittedName>
</protein>
<dbReference type="RefSeq" id="WP_101649328.1">
    <property type="nucleotide sequence ID" value="NZ_PGVE01000065.1"/>
</dbReference>
<gene>
    <name evidence="1" type="ORF">CVD27_18255</name>
</gene>
<comment type="caution">
    <text evidence="1">The sequence shown here is derived from an EMBL/GenBank/DDBJ whole genome shotgun (WGS) entry which is preliminary data.</text>
</comment>
<dbReference type="InterPro" id="IPR020255">
    <property type="entry name" value="CsgA"/>
</dbReference>
<sequence length="83" mass="9951">MDNTLGYLKEILSNYADDHSEGRFIYKKLIEDAYKSEESFVRNLTQKEMNFLNNILPKEINHAKEVQDEKRAYELNEVYELLF</sequence>
<dbReference type="AlphaFoldDB" id="A0A2N5HB65"/>
<dbReference type="Proteomes" id="UP000234950">
    <property type="component" value="Unassembled WGS sequence"/>
</dbReference>
<evidence type="ECO:0000313" key="1">
    <source>
        <dbReference type="EMBL" id="PLS02767.1"/>
    </source>
</evidence>